<keyword evidence="1" id="KW-1133">Transmembrane helix</keyword>
<dbReference type="OrthoDB" id="6243211at2759"/>
<gene>
    <name evidence="2" type="ORF">HERILL_LOCUS16220</name>
</gene>
<dbReference type="Proteomes" id="UP000594454">
    <property type="component" value="Chromosome 7"/>
</dbReference>
<evidence type="ECO:0000256" key="1">
    <source>
        <dbReference type="SAM" id="Phobius"/>
    </source>
</evidence>
<dbReference type="InParanoid" id="A0A7R8V7Q1"/>
<reference evidence="2 3" key="1">
    <citation type="submission" date="2020-11" db="EMBL/GenBank/DDBJ databases">
        <authorList>
            <person name="Wallbank WR R."/>
            <person name="Pardo Diaz C."/>
            <person name="Kozak K."/>
            <person name="Martin S."/>
            <person name="Jiggins C."/>
            <person name="Moest M."/>
            <person name="Warren A I."/>
            <person name="Generalovic N T."/>
            <person name="Byers J.R.P. K."/>
            <person name="Montejo-Kovacevich G."/>
            <person name="Yen C E."/>
        </authorList>
    </citation>
    <scope>NUCLEOTIDE SEQUENCE [LARGE SCALE GENOMIC DNA]</scope>
</reference>
<keyword evidence="1" id="KW-0812">Transmembrane</keyword>
<sequence>MSLLRVMYKSRHVSAASSAFFHRKLCDNLPWTRHQIRTCSQQAANISPIQNIQKPRELDITASSQLKGNIEKSTERKGIIQRSLFKANVLIEELSHMDEVREAQDRVIQLKDKLIESGQQKRDILHKLSEIRRELKQIHADSIAIRRGTDGYLTLVHNEIRLLKDEERLQSEYDEADDEERKLFTHLTAAINDSYEKEKVHANTLRLWGLIGTLITSVFTLVLSTIGHYYHTTQLGLVGSKFKDTESIHREIRSLRDILLAMQAHSESEVKTKQKGPVANPQASGESWGAYFSRKISGIFRYFYPKKP</sequence>
<organism evidence="2 3">
    <name type="scientific">Hermetia illucens</name>
    <name type="common">Black soldier fly</name>
    <dbReference type="NCBI Taxonomy" id="343691"/>
    <lineage>
        <taxon>Eukaryota</taxon>
        <taxon>Metazoa</taxon>
        <taxon>Ecdysozoa</taxon>
        <taxon>Arthropoda</taxon>
        <taxon>Hexapoda</taxon>
        <taxon>Insecta</taxon>
        <taxon>Pterygota</taxon>
        <taxon>Neoptera</taxon>
        <taxon>Endopterygota</taxon>
        <taxon>Diptera</taxon>
        <taxon>Brachycera</taxon>
        <taxon>Stratiomyomorpha</taxon>
        <taxon>Stratiomyidae</taxon>
        <taxon>Hermetiinae</taxon>
        <taxon>Hermetia</taxon>
    </lineage>
</organism>
<dbReference type="OMA" id="RNTQFET"/>
<dbReference type="PANTHER" id="PTHR28624">
    <property type="entry name" value="COILED-COIL DOMAIN-CONTAINING PROTEIN 51"/>
    <property type="match status" value="1"/>
</dbReference>
<dbReference type="EMBL" id="LR899015">
    <property type="protein sequence ID" value="CAD7093974.1"/>
    <property type="molecule type" value="Genomic_DNA"/>
</dbReference>
<name>A0A7R8V7Q1_HERIL</name>
<dbReference type="PANTHER" id="PTHR28624:SF1">
    <property type="entry name" value="MITOCHONDRIAL POTASSIUM CHANNEL"/>
    <property type="match status" value="1"/>
</dbReference>
<accession>A0A7R8V7Q1</accession>
<dbReference type="InterPro" id="IPR037660">
    <property type="entry name" value="CCDC51"/>
</dbReference>
<keyword evidence="1" id="KW-0472">Membrane</keyword>
<evidence type="ECO:0000313" key="2">
    <source>
        <dbReference type="EMBL" id="CAD7093974.1"/>
    </source>
</evidence>
<protein>
    <submittedName>
        <fullName evidence="2">Uncharacterized protein</fullName>
    </submittedName>
</protein>
<dbReference type="AlphaFoldDB" id="A0A7R8V7Q1"/>
<keyword evidence="3" id="KW-1185">Reference proteome</keyword>
<proteinExistence type="predicted"/>
<feature type="transmembrane region" description="Helical" evidence="1">
    <location>
        <begin position="207"/>
        <end position="230"/>
    </location>
</feature>
<evidence type="ECO:0000313" key="3">
    <source>
        <dbReference type="Proteomes" id="UP000594454"/>
    </source>
</evidence>